<evidence type="ECO:0000313" key="2">
    <source>
        <dbReference type="Proteomes" id="UP001163324"/>
    </source>
</evidence>
<organism evidence="1 2">
    <name type="scientific">Trichothecium roseum</name>
    <dbReference type="NCBI Taxonomy" id="47278"/>
    <lineage>
        <taxon>Eukaryota</taxon>
        <taxon>Fungi</taxon>
        <taxon>Dikarya</taxon>
        <taxon>Ascomycota</taxon>
        <taxon>Pezizomycotina</taxon>
        <taxon>Sordariomycetes</taxon>
        <taxon>Hypocreomycetidae</taxon>
        <taxon>Hypocreales</taxon>
        <taxon>Hypocreales incertae sedis</taxon>
        <taxon>Trichothecium</taxon>
    </lineage>
</organism>
<dbReference type="Proteomes" id="UP001163324">
    <property type="component" value="Chromosome 9"/>
</dbReference>
<protein>
    <submittedName>
        <fullName evidence="1">Uncharacterized protein</fullName>
    </submittedName>
</protein>
<sequence>MHPKYRMEARKTVRQKLVVGKMGALNVAAQQPPPILLDPTTMQASESLLTIMLDFLPDVQRPTLPEIQVRSMHIESRTHFSLSHISHLPDREQKSEAQPTVVTPYVKLKELHFHQPGGTEWARRKDSGFNDGPEPASKEGKPAGSTVHGATMIIPFALPSGKSDFFPPTFHACYISRSYTLRVDLKVGSSPATLQLRLPLQINVEGFDTLGYGPGFEGDVPPPYQLACWSAGLS</sequence>
<dbReference type="EMBL" id="CM047948">
    <property type="protein sequence ID" value="KAI9896194.1"/>
    <property type="molecule type" value="Genomic_DNA"/>
</dbReference>
<evidence type="ECO:0000313" key="1">
    <source>
        <dbReference type="EMBL" id="KAI9896194.1"/>
    </source>
</evidence>
<gene>
    <name evidence="1" type="ORF">N3K66_008366</name>
</gene>
<reference evidence="1" key="1">
    <citation type="submission" date="2022-10" db="EMBL/GenBank/DDBJ databases">
        <title>Complete Genome of Trichothecium roseum strain YXFP-22015, a Plant Pathogen Isolated from Citrus.</title>
        <authorList>
            <person name="Wang Y."/>
            <person name="Zhu L."/>
        </authorList>
    </citation>
    <scope>NUCLEOTIDE SEQUENCE</scope>
    <source>
        <strain evidence="1">YXFP-22015</strain>
    </source>
</reference>
<keyword evidence="2" id="KW-1185">Reference proteome</keyword>
<accession>A0ACC0UQ09</accession>
<proteinExistence type="predicted"/>
<comment type="caution">
    <text evidence="1">The sequence shown here is derived from an EMBL/GenBank/DDBJ whole genome shotgun (WGS) entry which is preliminary data.</text>
</comment>
<name>A0ACC0UQ09_9HYPO</name>